<protein>
    <submittedName>
        <fullName evidence="2">Uncharacterized protein</fullName>
    </submittedName>
</protein>
<evidence type="ECO:0000256" key="1">
    <source>
        <dbReference type="SAM" id="MobiDB-lite"/>
    </source>
</evidence>
<comment type="caution">
    <text evidence="2">The sequence shown here is derived from an EMBL/GenBank/DDBJ whole genome shotgun (WGS) entry which is preliminary data.</text>
</comment>
<reference evidence="2" key="1">
    <citation type="submission" date="2020-03" db="EMBL/GenBank/DDBJ databases">
        <authorList>
            <person name="Weist P."/>
        </authorList>
    </citation>
    <scope>NUCLEOTIDE SEQUENCE</scope>
</reference>
<dbReference type="AlphaFoldDB" id="A0A9N7YXP3"/>
<feature type="region of interest" description="Disordered" evidence="1">
    <location>
        <begin position="1"/>
        <end position="37"/>
    </location>
</feature>
<name>A0A9N7YXP3_PLEPL</name>
<keyword evidence="3" id="KW-1185">Reference proteome</keyword>
<accession>A0A9N7YXP3</accession>
<proteinExistence type="predicted"/>
<feature type="compositionally biased region" description="Basic and acidic residues" evidence="1">
    <location>
        <begin position="22"/>
        <end position="37"/>
    </location>
</feature>
<dbReference type="Proteomes" id="UP001153269">
    <property type="component" value="Unassembled WGS sequence"/>
</dbReference>
<gene>
    <name evidence="2" type="ORF">PLEPLA_LOCUS29545</name>
</gene>
<organism evidence="2 3">
    <name type="scientific">Pleuronectes platessa</name>
    <name type="common">European plaice</name>
    <dbReference type="NCBI Taxonomy" id="8262"/>
    <lineage>
        <taxon>Eukaryota</taxon>
        <taxon>Metazoa</taxon>
        <taxon>Chordata</taxon>
        <taxon>Craniata</taxon>
        <taxon>Vertebrata</taxon>
        <taxon>Euteleostomi</taxon>
        <taxon>Actinopterygii</taxon>
        <taxon>Neopterygii</taxon>
        <taxon>Teleostei</taxon>
        <taxon>Neoteleostei</taxon>
        <taxon>Acanthomorphata</taxon>
        <taxon>Carangaria</taxon>
        <taxon>Pleuronectiformes</taxon>
        <taxon>Pleuronectoidei</taxon>
        <taxon>Pleuronectidae</taxon>
        <taxon>Pleuronectes</taxon>
    </lineage>
</organism>
<sequence length="104" mass="11634">MGGKARRAGQDVQQVSGLTAEGPRRQGSESDRQDREGRAENRLLCWTGVRLRTRGLLGRKSGLILNCLGDEEPHGTSRCPEKLTVYRSSRLWPLLVVVMKTDRC</sequence>
<evidence type="ECO:0000313" key="3">
    <source>
        <dbReference type="Proteomes" id="UP001153269"/>
    </source>
</evidence>
<dbReference type="EMBL" id="CADEAL010002715">
    <property type="protein sequence ID" value="CAB1441818.1"/>
    <property type="molecule type" value="Genomic_DNA"/>
</dbReference>
<evidence type="ECO:0000313" key="2">
    <source>
        <dbReference type="EMBL" id="CAB1441818.1"/>
    </source>
</evidence>